<dbReference type="EMBL" id="ML122371">
    <property type="protein sequence ID" value="RPD52338.1"/>
    <property type="molecule type" value="Genomic_DNA"/>
</dbReference>
<keyword evidence="7" id="KW-1185">Reference proteome</keyword>
<dbReference type="OrthoDB" id="2732257at2759"/>
<protein>
    <recommendedName>
        <fullName evidence="5">Protein kinase domain-containing protein</fullName>
    </recommendedName>
</protein>
<dbReference type="Gene3D" id="1.10.510.10">
    <property type="entry name" value="Transferase(Phosphotransferase) domain 1"/>
    <property type="match status" value="1"/>
</dbReference>
<dbReference type="SUPFAM" id="SSF56112">
    <property type="entry name" value="Protein kinase-like (PK-like)"/>
    <property type="match status" value="1"/>
</dbReference>
<keyword evidence="4" id="KW-0067">ATP-binding</keyword>
<proteinExistence type="predicted"/>
<dbReference type="PROSITE" id="PS50011">
    <property type="entry name" value="PROTEIN_KINASE_DOM"/>
    <property type="match status" value="1"/>
</dbReference>
<keyword evidence="1" id="KW-0808">Transferase</keyword>
<reference evidence="6" key="1">
    <citation type="journal article" date="2018" name="Genome Biol. Evol.">
        <title>Genomics and development of Lentinus tigrinus, a white-rot wood-decaying mushroom with dimorphic fruiting bodies.</title>
        <authorList>
            <person name="Wu B."/>
            <person name="Xu Z."/>
            <person name="Knudson A."/>
            <person name="Carlson A."/>
            <person name="Chen N."/>
            <person name="Kovaka S."/>
            <person name="LaButti K."/>
            <person name="Lipzen A."/>
            <person name="Pennachio C."/>
            <person name="Riley R."/>
            <person name="Schakwitz W."/>
            <person name="Umezawa K."/>
            <person name="Ohm R.A."/>
            <person name="Grigoriev I.V."/>
            <person name="Nagy L.G."/>
            <person name="Gibbons J."/>
            <person name="Hibbett D."/>
        </authorList>
    </citation>
    <scope>NUCLEOTIDE SEQUENCE [LARGE SCALE GENOMIC DNA]</scope>
    <source>
        <strain evidence="6">ALCF2SS1-6</strain>
    </source>
</reference>
<dbReference type="CDD" id="cd00180">
    <property type="entry name" value="PKc"/>
    <property type="match status" value="1"/>
</dbReference>
<name>A0A5C2RL07_9APHY</name>
<dbReference type="PANTHER" id="PTHR43289">
    <property type="entry name" value="MITOGEN-ACTIVATED PROTEIN KINASE KINASE KINASE 20-RELATED"/>
    <property type="match status" value="1"/>
</dbReference>
<dbReference type="Pfam" id="PF00069">
    <property type="entry name" value="Pkinase"/>
    <property type="match status" value="1"/>
</dbReference>
<evidence type="ECO:0000256" key="4">
    <source>
        <dbReference type="ARBA" id="ARBA00022840"/>
    </source>
</evidence>
<feature type="domain" description="Protein kinase" evidence="5">
    <location>
        <begin position="1"/>
        <end position="358"/>
    </location>
</feature>
<dbReference type="AlphaFoldDB" id="A0A5C2RL07"/>
<keyword evidence="3" id="KW-0418">Kinase</keyword>
<dbReference type="InterPro" id="IPR011009">
    <property type="entry name" value="Kinase-like_dom_sf"/>
</dbReference>
<accession>A0A5C2RL07</accession>
<gene>
    <name evidence="6" type="ORF">L227DRAFT_558755</name>
</gene>
<organism evidence="6 7">
    <name type="scientific">Lentinus tigrinus ALCF2SS1-6</name>
    <dbReference type="NCBI Taxonomy" id="1328759"/>
    <lineage>
        <taxon>Eukaryota</taxon>
        <taxon>Fungi</taxon>
        <taxon>Dikarya</taxon>
        <taxon>Basidiomycota</taxon>
        <taxon>Agaricomycotina</taxon>
        <taxon>Agaricomycetes</taxon>
        <taxon>Polyporales</taxon>
        <taxon>Polyporaceae</taxon>
        <taxon>Lentinus</taxon>
    </lineage>
</organism>
<dbReference type="PANTHER" id="PTHR43289:SF33">
    <property type="entry name" value="SERINE_THREONINE KINASE 31"/>
    <property type="match status" value="1"/>
</dbReference>
<dbReference type="InterPro" id="IPR000719">
    <property type="entry name" value="Prot_kinase_dom"/>
</dbReference>
<evidence type="ECO:0000313" key="7">
    <source>
        <dbReference type="Proteomes" id="UP000313359"/>
    </source>
</evidence>
<sequence length="358" mass="42217">MRMQHGLLPAEYFWREHQTWLADEGYMLRPRYREDWMPSWLNTKKNSWKCEDSRCIPLPVTMDATRLSDGRIVSLKQVKKSEHPIEDQIIRFFSEEPIASDLRNHCVPLYDVLQSPRNEDIMFLVMPHLVRIQKYKFSTVGEALECFRQLFEGLQFMHSHLIAHCDIQHVNAMMHPTPLLSEIAHPTKPHRSYDFRRKVREYTRTERPTRYYIIDFGLSRRFFPGDNFIAPTNFGGDGTVPEYKDPSGMSNPFPIDVYHLGNMIKTHYMQKSYSLNFMRPLLEDMTQTDPEKRPTIVEAAARFDKLCMSLSTWKLRSRFVYRNEFFVARVYRACRHVVRTFSYVAHGIPALPTPSPAA</sequence>
<dbReference type="SMART" id="SM00220">
    <property type="entry name" value="S_TKc"/>
    <property type="match status" value="1"/>
</dbReference>
<evidence type="ECO:0000313" key="6">
    <source>
        <dbReference type="EMBL" id="RPD52338.1"/>
    </source>
</evidence>
<evidence type="ECO:0000256" key="3">
    <source>
        <dbReference type="ARBA" id="ARBA00022777"/>
    </source>
</evidence>
<dbReference type="GO" id="GO:0004674">
    <property type="term" value="F:protein serine/threonine kinase activity"/>
    <property type="evidence" value="ECO:0007669"/>
    <property type="project" value="TreeGrafter"/>
</dbReference>
<evidence type="ECO:0000259" key="5">
    <source>
        <dbReference type="PROSITE" id="PS50011"/>
    </source>
</evidence>
<dbReference type="Proteomes" id="UP000313359">
    <property type="component" value="Unassembled WGS sequence"/>
</dbReference>
<evidence type="ECO:0000256" key="1">
    <source>
        <dbReference type="ARBA" id="ARBA00022679"/>
    </source>
</evidence>
<dbReference type="STRING" id="1328759.A0A5C2RL07"/>
<dbReference type="GO" id="GO:0005524">
    <property type="term" value="F:ATP binding"/>
    <property type="evidence" value="ECO:0007669"/>
    <property type="project" value="UniProtKB-KW"/>
</dbReference>
<keyword evidence="2" id="KW-0547">Nucleotide-binding</keyword>
<evidence type="ECO:0000256" key="2">
    <source>
        <dbReference type="ARBA" id="ARBA00022741"/>
    </source>
</evidence>